<feature type="compositionally biased region" description="Basic and acidic residues" evidence="1">
    <location>
        <begin position="1"/>
        <end position="12"/>
    </location>
</feature>
<accession>A0A2N9H7M4</accession>
<evidence type="ECO:0000313" key="3">
    <source>
        <dbReference type="EMBL" id="SPD07589.1"/>
    </source>
</evidence>
<dbReference type="EMBL" id="OIVN01002935">
    <property type="protein sequence ID" value="SPD07589.1"/>
    <property type="molecule type" value="Genomic_DNA"/>
</dbReference>
<feature type="domain" description="Putative plant transposon protein" evidence="2">
    <location>
        <begin position="32"/>
        <end position="179"/>
    </location>
</feature>
<protein>
    <recommendedName>
        <fullName evidence="2">Putative plant transposon protein domain-containing protein</fullName>
    </recommendedName>
</protein>
<proteinExistence type="predicted"/>
<dbReference type="AlphaFoldDB" id="A0A2N9H7M4"/>
<evidence type="ECO:0000256" key="1">
    <source>
        <dbReference type="SAM" id="MobiDB-lite"/>
    </source>
</evidence>
<name>A0A2N9H7M4_FAGSY</name>
<feature type="compositionally biased region" description="Polar residues" evidence="1">
    <location>
        <begin position="28"/>
        <end position="42"/>
    </location>
</feature>
<dbReference type="InterPro" id="IPR046796">
    <property type="entry name" value="Transposase_32_dom"/>
</dbReference>
<feature type="region of interest" description="Disordered" evidence="1">
    <location>
        <begin position="1"/>
        <end position="42"/>
    </location>
</feature>
<feature type="region of interest" description="Disordered" evidence="1">
    <location>
        <begin position="226"/>
        <end position="258"/>
    </location>
</feature>
<evidence type="ECO:0000259" key="2">
    <source>
        <dbReference type="Pfam" id="PF20167"/>
    </source>
</evidence>
<dbReference type="Pfam" id="PF20167">
    <property type="entry name" value="Transposase_32"/>
    <property type="match status" value="1"/>
</dbReference>
<organism evidence="3">
    <name type="scientific">Fagus sylvatica</name>
    <name type="common">Beechnut</name>
    <dbReference type="NCBI Taxonomy" id="28930"/>
    <lineage>
        <taxon>Eukaryota</taxon>
        <taxon>Viridiplantae</taxon>
        <taxon>Streptophyta</taxon>
        <taxon>Embryophyta</taxon>
        <taxon>Tracheophyta</taxon>
        <taxon>Spermatophyta</taxon>
        <taxon>Magnoliopsida</taxon>
        <taxon>eudicotyledons</taxon>
        <taxon>Gunneridae</taxon>
        <taxon>Pentapetalae</taxon>
        <taxon>rosids</taxon>
        <taxon>fabids</taxon>
        <taxon>Fagales</taxon>
        <taxon>Fagaceae</taxon>
        <taxon>Fagus</taxon>
    </lineage>
</organism>
<sequence length="320" mass="36437">MAPKKSVSEDPRKKRLKSKAQRDEAPSLDNTFTSSEHSGKSISLPHSTLASILGVPRTGVQRYTTNSWVQFEGYIPLESIRQMCGNPTIEEPYKPKIAELTLESRLIHHIIAHNIFPRSGSYEYTSYLDLFILWCILNKVKLDLAFYIGWHMDTCVKKKNGALPYGLQITTILNHFGVDLSGEKETRDVSHKDVYGETTMRQMRYEFKDDTWVKKNAPVMEQVDEEAQMDEAEAEGNEEVMQEDQEPPSAPSSSSRVNEDNFQLVLGRLDSMATSIGNLTTSFDNFSSMVTKRFSTYDEHFATLETSMEEINERLINQGI</sequence>
<feature type="compositionally biased region" description="Acidic residues" evidence="1">
    <location>
        <begin position="226"/>
        <end position="246"/>
    </location>
</feature>
<reference evidence="3" key="1">
    <citation type="submission" date="2018-02" db="EMBL/GenBank/DDBJ databases">
        <authorList>
            <person name="Cohen D.B."/>
            <person name="Kent A.D."/>
        </authorList>
    </citation>
    <scope>NUCLEOTIDE SEQUENCE</scope>
</reference>
<gene>
    <name evidence="3" type="ORF">FSB_LOCUS35471</name>
</gene>